<evidence type="ECO:0000259" key="7">
    <source>
        <dbReference type="Pfam" id="PF22813"/>
    </source>
</evidence>
<dbReference type="Proteomes" id="UP000321057">
    <property type="component" value="Unassembled WGS sequence"/>
</dbReference>
<name>A0ABQ0Y4M6_STAGA</name>
<dbReference type="InterPro" id="IPR054529">
    <property type="entry name" value="TcaA_2nd"/>
</dbReference>
<dbReference type="Pfam" id="PF22819">
    <property type="entry name" value="TcaA_5th"/>
    <property type="match status" value="1"/>
</dbReference>
<dbReference type="PANTHER" id="PTHR40038">
    <property type="entry name" value="MEMBRANE-ASSOCIATED PROTEIN TCAA"/>
    <property type="match status" value="1"/>
</dbReference>
<keyword evidence="5" id="KW-1003">Cell membrane</keyword>
<keyword evidence="3" id="KW-0862">Zinc</keyword>
<comment type="subcellular location">
    <subcellularLocation>
        <location evidence="5">Cell membrane</location>
        <topology evidence="5">Single-pass membrane protein</topology>
    </subcellularLocation>
</comment>
<evidence type="ECO:0000313" key="10">
    <source>
        <dbReference type="Proteomes" id="UP000321057"/>
    </source>
</evidence>
<feature type="domain" description="TcaA second" evidence="7">
    <location>
        <begin position="68"/>
        <end position="167"/>
    </location>
</feature>
<proteinExistence type="inferred from homology"/>
<evidence type="ECO:0000256" key="1">
    <source>
        <dbReference type="ARBA" id="ARBA00022723"/>
    </source>
</evidence>
<feature type="domain" description="TcaA protein NTF2-like" evidence="8">
    <location>
        <begin position="342"/>
        <end position="443"/>
    </location>
</feature>
<evidence type="ECO:0000256" key="6">
    <source>
        <dbReference type="SAM" id="Phobius"/>
    </source>
</evidence>
<organism evidence="9 10">
    <name type="scientific">Staphylococcus gallinarum</name>
    <dbReference type="NCBI Taxonomy" id="1293"/>
    <lineage>
        <taxon>Bacteria</taxon>
        <taxon>Bacillati</taxon>
        <taxon>Bacillota</taxon>
        <taxon>Bacilli</taxon>
        <taxon>Bacillales</taxon>
        <taxon>Staphylococcaceae</taxon>
        <taxon>Staphylococcus</taxon>
    </lineage>
</organism>
<keyword evidence="2" id="KW-0863">Zinc-finger</keyword>
<keyword evidence="5 6" id="KW-0472">Membrane</keyword>
<reference evidence="9 10" key="1">
    <citation type="submission" date="2019-07" db="EMBL/GenBank/DDBJ databases">
        <title>Whole genome shotgun sequence of Staphylococcus gallinarum NBRC 109767.</title>
        <authorList>
            <person name="Hosoyama A."/>
            <person name="Uohara A."/>
            <person name="Ohji S."/>
            <person name="Ichikawa N."/>
        </authorList>
    </citation>
    <scope>NUCLEOTIDE SEQUENCE [LARGE SCALE GENOMIC DNA]</scope>
    <source>
        <strain evidence="9 10">NBRC 109767</strain>
    </source>
</reference>
<sequence>MNYCRNCGAKVKDHQKNCTNCGKSLEDNKQINKSNKSNKKTLIIVGVIVIILILFFVLFKIIESTLSPTNQAKAVAQDLKKGNTNNLAKDLEFNGRNLNKTESKALYKYIEETDSPDRIANEIESNVKSMKENKTGIASVSANDTEIINIRKNGKKYGIFNNYDFTVGKQSVKIDPDSNSTIEYKYNNKDHKIKLSQDEEKVFATLPIGDYKLKAKKTIGKDTFDGYIVIKMSDDDTVSEDFNEKYLDININDDAINDSSKIYLYVNNKKISTYDAYDDYLYGPYKPDAKLNVFAQTTVDGKTFKTNSVEAPALEKGKKTVPVKLKFNKDQIEKHQKNAEIKEDVQTFMEDYTDALNEAYEEEEFSYVSSYFKSDSKAADHIEDRVESGDDVEYSDPKVTKYSKNGDTVTIETEKKDKSGNTIRSQYVLDYDDLLSDFEIKSYTDI</sequence>
<comment type="caution">
    <text evidence="9">The sequence shown here is derived from an EMBL/GenBank/DDBJ whole genome shotgun (WGS) entry which is preliminary data.</text>
</comment>
<dbReference type="EMBL" id="BKAX01000006">
    <property type="protein sequence ID" value="GEQ06321.1"/>
    <property type="molecule type" value="Genomic_DNA"/>
</dbReference>
<dbReference type="RefSeq" id="WP_052495390.1">
    <property type="nucleotide sequence ID" value="NZ_BKAX01000006.1"/>
</dbReference>
<keyword evidence="1" id="KW-0479">Metal-binding</keyword>
<feature type="transmembrane region" description="Helical" evidence="6">
    <location>
        <begin position="42"/>
        <end position="62"/>
    </location>
</feature>
<gene>
    <name evidence="9" type="ORF">SGA02_21490</name>
</gene>
<dbReference type="Pfam" id="PF22813">
    <property type="entry name" value="TcaA_2nd"/>
    <property type="match status" value="1"/>
</dbReference>
<dbReference type="InterPro" id="IPR023599">
    <property type="entry name" value="Mem_prot_TcaA"/>
</dbReference>
<protein>
    <recommendedName>
        <fullName evidence="5">Membrane-associated protein</fullName>
    </recommendedName>
</protein>
<evidence type="ECO:0000256" key="5">
    <source>
        <dbReference type="PIRNR" id="PIRNR032522"/>
    </source>
</evidence>
<evidence type="ECO:0000256" key="4">
    <source>
        <dbReference type="ARBA" id="ARBA00023251"/>
    </source>
</evidence>
<keyword evidence="6" id="KW-1133">Transmembrane helix</keyword>
<keyword evidence="10" id="KW-1185">Reference proteome</keyword>
<comment type="similarity">
    <text evidence="5">Belongs to the tcaA family.</text>
</comment>
<accession>A0ABQ0Y4M6</accession>
<evidence type="ECO:0000256" key="3">
    <source>
        <dbReference type="ARBA" id="ARBA00022833"/>
    </source>
</evidence>
<keyword evidence="4" id="KW-0046">Antibiotic resistance</keyword>
<evidence type="ECO:0000256" key="2">
    <source>
        <dbReference type="ARBA" id="ARBA00022771"/>
    </source>
</evidence>
<dbReference type="PANTHER" id="PTHR40038:SF1">
    <property type="entry name" value="MEMBRANE-ASSOCIATED PROTEIN TCAA"/>
    <property type="match status" value="1"/>
</dbReference>
<evidence type="ECO:0000259" key="8">
    <source>
        <dbReference type="Pfam" id="PF22819"/>
    </source>
</evidence>
<dbReference type="InterPro" id="IPR054528">
    <property type="entry name" value="TcaA_5th"/>
</dbReference>
<keyword evidence="6" id="KW-0812">Transmembrane</keyword>
<dbReference type="PIRSF" id="PIRSF032522">
    <property type="entry name" value="TcaA"/>
    <property type="match status" value="1"/>
</dbReference>
<evidence type="ECO:0000313" key="9">
    <source>
        <dbReference type="EMBL" id="GEQ06321.1"/>
    </source>
</evidence>